<keyword evidence="4" id="KW-1185">Reference proteome</keyword>
<name>A0A511MJV6_9NOCA</name>
<evidence type="ECO:0000313" key="4">
    <source>
        <dbReference type="Proteomes" id="UP000321424"/>
    </source>
</evidence>
<protein>
    <submittedName>
        <fullName evidence="3">Uncharacterized protein</fullName>
    </submittedName>
</protein>
<dbReference type="Proteomes" id="UP000321424">
    <property type="component" value="Unassembled WGS sequence"/>
</dbReference>
<organism evidence="3 4">
    <name type="scientific">Nocardia ninae NBRC 108245</name>
    <dbReference type="NCBI Taxonomy" id="1210091"/>
    <lineage>
        <taxon>Bacteria</taxon>
        <taxon>Bacillati</taxon>
        <taxon>Actinomycetota</taxon>
        <taxon>Actinomycetes</taxon>
        <taxon>Mycobacteriales</taxon>
        <taxon>Nocardiaceae</taxon>
        <taxon>Nocardia</taxon>
    </lineage>
</organism>
<proteinExistence type="predicted"/>
<dbReference type="RefSeq" id="WP_147137078.1">
    <property type="nucleotide sequence ID" value="NZ_BJXA01000043.1"/>
</dbReference>
<keyword evidence="2" id="KW-0472">Membrane</keyword>
<keyword evidence="2" id="KW-0812">Transmembrane</keyword>
<feature type="region of interest" description="Disordered" evidence="1">
    <location>
        <begin position="50"/>
        <end position="74"/>
    </location>
</feature>
<comment type="caution">
    <text evidence="3">The sequence shown here is derived from an EMBL/GenBank/DDBJ whole genome shotgun (WGS) entry which is preliminary data.</text>
</comment>
<reference evidence="3 4" key="1">
    <citation type="submission" date="2019-07" db="EMBL/GenBank/DDBJ databases">
        <title>Whole genome shotgun sequence of Nocardia ninae NBRC 108245.</title>
        <authorList>
            <person name="Hosoyama A."/>
            <person name="Uohara A."/>
            <person name="Ohji S."/>
            <person name="Ichikawa N."/>
        </authorList>
    </citation>
    <scope>NUCLEOTIDE SEQUENCE [LARGE SCALE GENOMIC DNA]</scope>
    <source>
        <strain evidence="3 4">NBRC 108245</strain>
    </source>
</reference>
<evidence type="ECO:0000256" key="1">
    <source>
        <dbReference type="SAM" id="MobiDB-lite"/>
    </source>
</evidence>
<feature type="transmembrane region" description="Helical" evidence="2">
    <location>
        <begin position="199"/>
        <end position="221"/>
    </location>
</feature>
<sequence>MPPTTSRLGNVPGVRGRPGTVRRLLGAMLVVVVGILGVVPAALVRAQPGSGTPSTFGTFTPVPPAELTAPGTAERGSRIVVRGKRWCSPVSITPDWSESMRVDTSAEGSFEATLVVPAQAELGRHSISVSSCRATEVTPSTKATVVVTVVPAKVVTTTTSPITTTTRPKISAPAIDDVETTVTETQTPSAQTAGDESELGGAGIGLVAIGLLAAAGVAVVAGKRRLVHPADPAPDRDPPPQRVRVHVVADPAPSTRIHVITRVPEVSVRITVGAPRLSIKEFPA</sequence>
<accession>A0A511MJV6</accession>
<feature type="compositionally biased region" description="Low complexity" evidence="1">
    <location>
        <begin position="50"/>
        <end position="60"/>
    </location>
</feature>
<evidence type="ECO:0000313" key="3">
    <source>
        <dbReference type="EMBL" id="GEM40925.1"/>
    </source>
</evidence>
<dbReference type="EMBL" id="BJXA01000043">
    <property type="protein sequence ID" value="GEM40925.1"/>
    <property type="molecule type" value="Genomic_DNA"/>
</dbReference>
<evidence type="ECO:0000256" key="2">
    <source>
        <dbReference type="SAM" id="Phobius"/>
    </source>
</evidence>
<feature type="transmembrane region" description="Helical" evidence="2">
    <location>
        <begin position="24"/>
        <end position="44"/>
    </location>
</feature>
<dbReference type="AlphaFoldDB" id="A0A511MJV6"/>
<keyword evidence="2" id="KW-1133">Transmembrane helix</keyword>
<gene>
    <name evidence="3" type="ORF">NN4_54440</name>
</gene>